<dbReference type="EMBL" id="ACIN03000007">
    <property type="protein sequence ID" value="ESK65573.1"/>
    <property type="molecule type" value="Genomic_DNA"/>
</dbReference>
<dbReference type="NCBIfam" id="TIGR01363">
    <property type="entry name" value="strep_his_triad"/>
    <property type="match status" value="1"/>
</dbReference>
<dbReference type="GeneID" id="84817584"/>
<dbReference type="InterPro" id="IPR006270">
    <property type="entry name" value="Strep_his_triad_rpt"/>
</dbReference>
<feature type="coiled-coil region" evidence="1">
    <location>
        <begin position="30"/>
        <end position="64"/>
    </location>
</feature>
<sequence length="724" mass="78761">MTKKRILLWGINGAILLSAGAGLWGLNQDLSQSQARLQEAQTAMSQAESDKGQLSSDLAAAQAEKESLALDKLELEFKEKMGKQKVIVGKVFSNGYLKKHGNHYHFVYGKPPVDAIYEDQDQAGASSSRRGGDDHYVFNPADIVEENADGYVVRHGDHFHFISKRDLANAPTVPNAHTPGGCRLVRIPHGDHFHDVLDCGQGLGNLSFDDEPVSPRPNGPVASRPASTSQPVAPSHPADQLTRPSQPATPSLPVDQPASPSPAPSQPEQPSTPKGPTSLLTLDSPEIQGHLDYISYAYGVERDTIKLQAVYDDAGNYRGQVFAFQNMEQGQDKSHIHPWVVPLWTLEVPSQDPSIDPELRFARELAGLAKRMGIPQRIIRIRDGYFEVPHGDHSHNIRIRNVDGAKAYVANKLASLPSIHVPGDLDEATVKAYIATLRQVASQRLAGQEVALARIEAGLQDIEESLKDKGNSTQGFLQLLDRFAARYIFQIEDNSDKLSERLAKLNAQHESILKAISELNLTNYGVTADQLREQANKAIEAQDAVGLSRLAAYVAALKDANDRPGVEAMKHLYFLTQHVQDKPLSYDLREQVSDIIARLSKTNAVFGGDDPAEPLFAPAILAKQAIELAHAQFNGKVDTRVGDKYKAITQAGEDGGPSILESNKSFTSEVLEDADKDKSLPVTNFEEDKASEASSSSDQSSSQSSSSSKADAASDQKDETTSSN</sequence>
<dbReference type="InterPro" id="IPR037228">
    <property type="entry name" value="PhtA_dom_sf"/>
</dbReference>
<feature type="region of interest" description="Disordered" evidence="2">
    <location>
        <begin position="208"/>
        <end position="282"/>
    </location>
</feature>
<dbReference type="RefSeq" id="WP_023391692.1">
    <property type="nucleotide sequence ID" value="NZ_KI535340.1"/>
</dbReference>
<dbReference type="STRING" id="592010.GCWU000182_001047"/>
<dbReference type="Pfam" id="PF04270">
    <property type="entry name" value="Strep_his_triad"/>
    <property type="match status" value="3"/>
</dbReference>
<dbReference type="InterPro" id="IPR023832">
    <property type="entry name" value="His_triad_protein"/>
</dbReference>
<feature type="compositionally biased region" description="Basic and acidic residues" evidence="2">
    <location>
        <begin position="712"/>
        <end position="724"/>
    </location>
</feature>
<dbReference type="Proteomes" id="UP000019050">
    <property type="component" value="Unassembled WGS sequence"/>
</dbReference>
<evidence type="ECO:0000256" key="2">
    <source>
        <dbReference type="SAM" id="MobiDB-lite"/>
    </source>
</evidence>
<name>W1Q363_ABIDE</name>
<evidence type="ECO:0000256" key="1">
    <source>
        <dbReference type="SAM" id="Coils"/>
    </source>
</evidence>
<keyword evidence="1" id="KW-0175">Coiled coil</keyword>
<gene>
    <name evidence="3" type="ORF">GCWU000182_001047</name>
</gene>
<protein>
    <submittedName>
        <fullName evidence="3">Histidine triad protein</fullName>
    </submittedName>
</protein>
<feature type="region of interest" description="Disordered" evidence="2">
    <location>
        <begin position="670"/>
        <end position="724"/>
    </location>
</feature>
<reference evidence="3" key="1">
    <citation type="submission" date="2013-06" db="EMBL/GenBank/DDBJ databases">
        <authorList>
            <person name="Weinstock G."/>
            <person name="Sodergren E."/>
            <person name="Clifton S."/>
            <person name="Fulton L."/>
            <person name="Fulton B."/>
            <person name="Courtney L."/>
            <person name="Fronick C."/>
            <person name="Harrison M."/>
            <person name="Strong C."/>
            <person name="Farmer C."/>
            <person name="Delahaunty K."/>
            <person name="Markovic C."/>
            <person name="Hall O."/>
            <person name="Minx P."/>
            <person name="Tomlinson C."/>
            <person name="Mitreva M."/>
            <person name="Nelson J."/>
            <person name="Hou S."/>
            <person name="Wollam A."/>
            <person name="Pepin K.H."/>
            <person name="Johnson M."/>
            <person name="Bhonagiri V."/>
            <person name="Nash W.E."/>
            <person name="Warren W."/>
            <person name="Chinwalla A."/>
            <person name="Mardis E.R."/>
            <person name="Wilson R.K."/>
        </authorList>
    </citation>
    <scope>NUCLEOTIDE SEQUENCE [LARGE SCALE GENOMIC DNA]</scope>
    <source>
        <strain evidence="3">ATCC 49176</strain>
    </source>
</reference>
<dbReference type="eggNOG" id="ENOG502Z9HZ">
    <property type="taxonomic scope" value="Bacteria"/>
</dbReference>
<keyword evidence="4" id="KW-1185">Reference proteome</keyword>
<accession>W1Q363</accession>
<dbReference type="Gene3D" id="3.10.50.90">
    <property type="match status" value="1"/>
</dbReference>
<dbReference type="HOGENOM" id="CLU_389695_0_0_9"/>
<organism evidence="3 4">
    <name type="scientific">Abiotrophia defectiva ATCC 49176</name>
    <dbReference type="NCBI Taxonomy" id="592010"/>
    <lineage>
        <taxon>Bacteria</taxon>
        <taxon>Bacillati</taxon>
        <taxon>Bacillota</taxon>
        <taxon>Bacilli</taxon>
        <taxon>Lactobacillales</taxon>
        <taxon>Aerococcaceae</taxon>
        <taxon>Abiotrophia</taxon>
    </lineage>
</organism>
<proteinExistence type="predicted"/>
<dbReference type="SUPFAM" id="SSF142887">
    <property type="entry name" value="PhtA domain-like"/>
    <property type="match status" value="1"/>
</dbReference>
<feature type="compositionally biased region" description="Low complexity" evidence="2">
    <location>
        <begin position="692"/>
        <end position="711"/>
    </location>
</feature>
<evidence type="ECO:0000313" key="4">
    <source>
        <dbReference type="Proteomes" id="UP000019050"/>
    </source>
</evidence>
<evidence type="ECO:0000313" key="3">
    <source>
        <dbReference type="EMBL" id="ESK65573.1"/>
    </source>
</evidence>
<dbReference type="AlphaFoldDB" id="W1Q363"/>
<feature type="coiled-coil region" evidence="1">
    <location>
        <begin position="488"/>
        <end position="522"/>
    </location>
</feature>
<comment type="caution">
    <text evidence="3">The sequence shown here is derived from an EMBL/GenBank/DDBJ whole genome shotgun (WGS) entry which is preliminary data.</text>
</comment>
<dbReference type="OrthoDB" id="3264350at2"/>